<sequence length="280" mass="29957">MTTKDVKNEKLPTVLITGGSKGIGFELAKQFAMHGYNLVLAARSEADLKQAAGQLENEYGCGVSTYPFDLTADDSSTELHRQVIDEGIQVDVLVNNAGMGDVGPFAKSDLNRQLNMLRLNIVTLTSLTRLFLPAMIERGNGRVLNVASLAAYFAGGSNWASYVASKHYVLAFTRGMARELAGTGVKVTALCPGATPTSFAGQAGANAMPIYRWMPRLTPAKVALAGYRATMAGRTTSVPGLLNKVFALLGELPPRSIAQWVFEILSRTPSATATETRRAL</sequence>
<evidence type="ECO:0000256" key="2">
    <source>
        <dbReference type="ARBA" id="ARBA00023002"/>
    </source>
</evidence>
<dbReference type="PIRSF" id="PIRSF000126">
    <property type="entry name" value="11-beta-HSD1"/>
    <property type="match status" value="1"/>
</dbReference>
<dbReference type="AlphaFoldDB" id="A0A7Z0VIN3"/>
<dbReference type="PANTHER" id="PTHR44196">
    <property type="entry name" value="DEHYDROGENASE/REDUCTASE SDR FAMILY MEMBER 7B"/>
    <property type="match status" value="1"/>
</dbReference>
<dbReference type="InterPro" id="IPR020904">
    <property type="entry name" value="Sc_DH/Rdtase_CS"/>
</dbReference>
<dbReference type="GO" id="GO:0016491">
    <property type="term" value="F:oxidoreductase activity"/>
    <property type="evidence" value="ECO:0007669"/>
    <property type="project" value="UniProtKB-KW"/>
</dbReference>
<dbReference type="InterPro" id="IPR036291">
    <property type="entry name" value="NAD(P)-bd_dom_sf"/>
</dbReference>
<dbReference type="CDD" id="cd05233">
    <property type="entry name" value="SDR_c"/>
    <property type="match status" value="1"/>
</dbReference>
<organism evidence="4 5">
    <name type="scientific">Candidatus Thiodiazotropha endolucinida</name>
    <dbReference type="NCBI Taxonomy" id="1655433"/>
    <lineage>
        <taxon>Bacteria</taxon>
        <taxon>Pseudomonadati</taxon>
        <taxon>Pseudomonadota</taxon>
        <taxon>Gammaproteobacteria</taxon>
        <taxon>Chromatiales</taxon>
        <taxon>Sedimenticolaceae</taxon>
        <taxon>Candidatus Thiodiazotropha</taxon>
    </lineage>
</organism>
<keyword evidence="5" id="KW-1185">Reference proteome</keyword>
<dbReference type="InterPro" id="IPR002347">
    <property type="entry name" value="SDR_fam"/>
</dbReference>
<comment type="caution">
    <text evidence="4">The sequence shown here is derived from an EMBL/GenBank/DDBJ whole genome shotgun (WGS) entry which is preliminary data.</text>
</comment>
<evidence type="ECO:0000313" key="5">
    <source>
        <dbReference type="Proteomes" id="UP000094769"/>
    </source>
</evidence>
<evidence type="ECO:0000256" key="1">
    <source>
        <dbReference type="ARBA" id="ARBA00006484"/>
    </source>
</evidence>
<dbReference type="PROSITE" id="PS00061">
    <property type="entry name" value="ADH_SHORT"/>
    <property type="match status" value="1"/>
</dbReference>
<dbReference type="EMBL" id="MARB01000023">
    <property type="protein sequence ID" value="ODJ86327.1"/>
    <property type="molecule type" value="Genomic_DNA"/>
</dbReference>
<gene>
    <name evidence="4" type="primary">acr1</name>
    <name evidence="4" type="ORF">CODIS_33860</name>
</gene>
<dbReference type="PANTHER" id="PTHR44196:SF2">
    <property type="entry name" value="SHORT-CHAIN DEHYDROGENASE-RELATED"/>
    <property type="match status" value="1"/>
</dbReference>
<dbReference type="Proteomes" id="UP000094769">
    <property type="component" value="Unassembled WGS sequence"/>
</dbReference>
<dbReference type="SUPFAM" id="SSF51735">
    <property type="entry name" value="NAD(P)-binding Rossmann-fold domains"/>
    <property type="match status" value="1"/>
</dbReference>
<evidence type="ECO:0000313" key="4">
    <source>
        <dbReference type="EMBL" id="ODJ86327.1"/>
    </source>
</evidence>
<dbReference type="PRINTS" id="PR00080">
    <property type="entry name" value="SDRFAMILY"/>
</dbReference>
<evidence type="ECO:0000256" key="3">
    <source>
        <dbReference type="RuleBase" id="RU000363"/>
    </source>
</evidence>
<protein>
    <submittedName>
        <fullName evidence="4">Fatty acyl-CoA reductase</fullName>
        <ecNumber evidence="4">1.2.1.-</ecNumber>
    </submittedName>
</protein>
<dbReference type="PRINTS" id="PR00081">
    <property type="entry name" value="GDHRDH"/>
</dbReference>
<dbReference type="RefSeq" id="WP_069127132.1">
    <property type="nucleotide sequence ID" value="NZ_MARB01000023.1"/>
</dbReference>
<proteinExistence type="inferred from homology"/>
<name>A0A7Z0VIN3_9GAMM</name>
<comment type="similarity">
    <text evidence="1 3">Belongs to the short-chain dehydrogenases/reductases (SDR) family.</text>
</comment>
<dbReference type="Pfam" id="PF00106">
    <property type="entry name" value="adh_short"/>
    <property type="match status" value="1"/>
</dbReference>
<dbReference type="Gene3D" id="3.40.50.720">
    <property type="entry name" value="NAD(P)-binding Rossmann-like Domain"/>
    <property type="match status" value="1"/>
</dbReference>
<reference evidence="4 5" key="1">
    <citation type="submission" date="2016-06" db="EMBL/GenBank/DDBJ databases">
        <title>Genome sequence of endosymbiont of Candidatus Endolucinida thiodiazotropha.</title>
        <authorList>
            <person name="Poehlein A."/>
            <person name="Koenig S."/>
            <person name="Heiden S.E."/>
            <person name="Thuermer A."/>
            <person name="Voget S."/>
            <person name="Daniel R."/>
            <person name="Markert S."/>
            <person name="Gros O."/>
            <person name="Schweder T."/>
        </authorList>
    </citation>
    <scope>NUCLEOTIDE SEQUENCE [LARGE SCALE GENOMIC DNA]</scope>
    <source>
        <strain evidence="4 5">COS</strain>
    </source>
</reference>
<keyword evidence="2 4" id="KW-0560">Oxidoreductase</keyword>
<accession>A0A7Z0VIN3</accession>
<dbReference type="GO" id="GO:0016020">
    <property type="term" value="C:membrane"/>
    <property type="evidence" value="ECO:0007669"/>
    <property type="project" value="TreeGrafter"/>
</dbReference>
<dbReference type="EC" id="1.2.1.-" evidence="4"/>